<evidence type="ECO:0000259" key="3">
    <source>
        <dbReference type="Pfam" id="PF12729"/>
    </source>
</evidence>
<feature type="transmembrane region" description="Helical" evidence="2">
    <location>
        <begin position="6"/>
        <end position="27"/>
    </location>
</feature>
<dbReference type="KEGG" id="taut:V4D30_02070"/>
<accession>A0AAU8GZR2</accession>
<protein>
    <submittedName>
        <fullName evidence="4">MCP four helix bundle domain-containing protein</fullName>
    </submittedName>
</protein>
<feature type="coiled-coil region" evidence="1">
    <location>
        <begin position="88"/>
        <end position="125"/>
    </location>
</feature>
<reference evidence="4" key="1">
    <citation type="submission" date="2024-01" db="EMBL/GenBank/DDBJ databases">
        <title>The first autotrophic representatives of the genus Thermodesulfovibrio.</title>
        <authorList>
            <person name="Maltseva A.I."/>
            <person name="Elcheninov A.G."/>
            <person name="Kublanov I.V."/>
            <person name="Lebedinsky A.V."/>
            <person name="Frolov E.N."/>
        </authorList>
    </citation>
    <scope>NUCLEOTIDE SEQUENCE</scope>
    <source>
        <strain evidence="4">3907-1M</strain>
    </source>
</reference>
<keyword evidence="2" id="KW-1133">Transmembrane helix</keyword>
<dbReference type="AlphaFoldDB" id="A0AAU8GZR2"/>
<proteinExistence type="predicted"/>
<evidence type="ECO:0000256" key="1">
    <source>
        <dbReference type="SAM" id="Coils"/>
    </source>
</evidence>
<gene>
    <name evidence="4" type="ORF">V4D30_02070</name>
</gene>
<keyword evidence="2" id="KW-0472">Membrane</keyword>
<dbReference type="EMBL" id="CP144373">
    <property type="protein sequence ID" value="XCH47075.1"/>
    <property type="molecule type" value="Genomic_DNA"/>
</dbReference>
<sequence>MTIMRLIHLVNAVTVITLLGLFVLFYFTEKSSENTIREIIERDFKLFSSLQEIKTDATQMIASVRNVIINPKDEKSKQNAIKYHEEALKDINDAITLSKENAEELKKLSKQWQDLQKEVKEIISLTEQGKKMKLSENLKPLQNSGET</sequence>
<dbReference type="Pfam" id="PF12729">
    <property type="entry name" value="4HB_MCP_1"/>
    <property type="match status" value="1"/>
</dbReference>
<organism evidence="4">
    <name type="scientific">Thermodesulfovibrio autotrophicus</name>
    <dbReference type="NCBI Taxonomy" id="3118333"/>
    <lineage>
        <taxon>Bacteria</taxon>
        <taxon>Pseudomonadati</taxon>
        <taxon>Nitrospirota</taxon>
        <taxon>Thermodesulfovibrionia</taxon>
        <taxon>Thermodesulfovibrionales</taxon>
        <taxon>Thermodesulfovibrionaceae</taxon>
        <taxon>Thermodesulfovibrio</taxon>
    </lineage>
</organism>
<dbReference type="InterPro" id="IPR024478">
    <property type="entry name" value="HlyB_4HB_MCP"/>
</dbReference>
<dbReference type="RefSeq" id="WP_353684602.1">
    <property type="nucleotide sequence ID" value="NZ_CP144373.1"/>
</dbReference>
<keyword evidence="1" id="KW-0175">Coiled coil</keyword>
<evidence type="ECO:0000313" key="4">
    <source>
        <dbReference type="EMBL" id="XCH47075.1"/>
    </source>
</evidence>
<keyword evidence="2" id="KW-0812">Transmembrane</keyword>
<name>A0AAU8GZR2_9BACT</name>
<feature type="domain" description="Chemotaxis methyl-accepting receptor HlyB-like 4HB MCP" evidence="3">
    <location>
        <begin position="4"/>
        <end position="138"/>
    </location>
</feature>
<evidence type="ECO:0000256" key="2">
    <source>
        <dbReference type="SAM" id="Phobius"/>
    </source>
</evidence>